<dbReference type="KEGG" id="tmk:QGN29_00455"/>
<comment type="cofactor">
    <cofactor evidence="2 12">
        <name>[4Fe-4S] cluster</name>
        <dbReference type="ChEBI" id="CHEBI:49883"/>
    </cofactor>
</comment>
<keyword evidence="11 12" id="KW-0456">Lyase</keyword>
<sequence>MSDFTYSKLFQLGEDKTEYRKITSDYVSTIEVDGKKILKVENEGLRLLSKVAMGDIAHLLRASHLEQLASILEDPEASDNDRFVAKELLKNANIAAGRVLPSCQDTGTAIVVGKKGQYVWTDGDDGSPLSQGVVDTYTGTNLRYSQLAPLSMFEEVNTRNNAPVQLDLYTDKGNEYNFLFMAKGGGSANKTFLYQLTPAMLREDKLLEFLDEKIQSLGTAACPPYHLAVVIGGLSAELNLATAKKASARDLDALPTQGDRSGRAFRDIEMEEKIHKMTQGMGLGAQFGGKYFCHDVRVVRLPRHGASLPVGIAVSCSADRQAKAKITEEGIFIEALETDPATYMPEIEEDALSTEVVKVDLNRSMDEIRAQLTEYPIKTRLSLSGTIIVARDLAHAKIQKMIEDGAEMPEYFKNHIIYYAGPAKTPDGYASGSFGPTTAGRMDSYVGPFQKLGGSMISLAKGNRSKQVTDACNEYGGFYLGSIGGPAAILAQNNIKKVEVHDFEDFGMEAVWKIDVEDFPAFIVVDDKGNDFFKAL</sequence>
<evidence type="ECO:0000256" key="4">
    <source>
        <dbReference type="ARBA" id="ARBA00008876"/>
    </source>
</evidence>
<evidence type="ECO:0000259" key="13">
    <source>
        <dbReference type="Pfam" id="PF05681"/>
    </source>
</evidence>
<dbReference type="EMBL" id="CP123872">
    <property type="protein sequence ID" value="WND02831.1"/>
    <property type="molecule type" value="Genomic_DNA"/>
</dbReference>
<organism evidence="15 16">
    <name type="scientific">Temperatibacter marinus</name>
    <dbReference type="NCBI Taxonomy" id="1456591"/>
    <lineage>
        <taxon>Bacteria</taxon>
        <taxon>Pseudomonadati</taxon>
        <taxon>Pseudomonadota</taxon>
        <taxon>Alphaproteobacteria</taxon>
        <taxon>Kordiimonadales</taxon>
        <taxon>Temperatibacteraceae</taxon>
        <taxon>Temperatibacter</taxon>
    </lineage>
</organism>
<keyword evidence="6 12" id="KW-0004">4Fe-4S</keyword>
<evidence type="ECO:0000256" key="1">
    <source>
        <dbReference type="ARBA" id="ARBA00000929"/>
    </source>
</evidence>
<evidence type="ECO:0000256" key="2">
    <source>
        <dbReference type="ARBA" id="ARBA00001966"/>
    </source>
</evidence>
<dbReference type="Proteomes" id="UP001268683">
    <property type="component" value="Chromosome"/>
</dbReference>
<dbReference type="GO" id="GO:0004333">
    <property type="term" value="F:fumarate hydratase activity"/>
    <property type="evidence" value="ECO:0007669"/>
    <property type="project" value="UniProtKB-UniRule"/>
</dbReference>
<dbReference type="NCBIfam" id="TIGR00723">
    <property type="entry name" value="ttdB_fumA_fumB"/>
    <property type="match status" value="1"/>
</dbReference>
<reference evidence="15" key="1">
    <citation type="submission" date="2023-04" db="EMBL/GenBank/DDBJ databases">
        <title>Complete genome sequence of Temperatibacter marinus.</title>
        <authorList>
            <person name="Rong J.-C."/>
            <person name="Yi M.-L."/>
            <person name="Zhao Q."/>
        </authorList>
    </citation>
    <scope>NUCLEOTIDE SEQUENCE</scope>
    <source>
        <strain evidence="15">NBRC 110045</strain>
    </source>
</reference>
<evidence type="ECO:0000313" key="15">
    <source>
        <dbReference type="EMBL" id="WND02831.1"/>
    </source>
</evidence>
<dbReference type="NCBIfam" id="TIGR00722">
    <property type="entry name" value="ttdA_fumA_fumB"/>
    <property type="match status" value="1"/>
</dbReference>
<proteinExistence type="inferred from homology"/>
<evidence type="ECO:0000256" key="8">
    <source>
        <dbReference type="ARBA" id="ARBA00022723"/>
    </source>
</evidence>
<keyword evidence="7" id="KW-0816">Tricarboxylic acid cycle</keyword>
<evidence type="ECO:0000256" key="5">
    <source>
        <dbReference type="ARBA" id="ARBA00011738"/>
    </source>
</evidence>
<dbReference type="RefSeq" id="WP_310798670.1">
    <property type="nucleotide sequence ID" value="NZ_CP123872.1"/>
</dbReference>
<dbReference type="Gene3D" id="3.20.130.10">
    <property type="entry name" value="Fe-S hydro-lyase, tartrate dehydratase beta-type, catalytic domain"/>
    <property type="match status" value="1"/>
</dbReference>
<evidence type="ECO:0000256" key="10">
    <source>
        <dbReference type="ARBA" id="ARBA00023014"/>
    </source>
</evidence>
<keyword evidence="10 12" id="KW-0411">Iron-sulfur</keyword>
<protein>
    <recommendedName>
        <fullName evidence="12">Fumarate hydratase class I</fullName>
        <ecNumber evidence="12">4.2.1.2</ecNumber>
    </recommendedName>
</protein>
<feature type="domain" description="Fe-S hydro-lyase tartrate dehydratase alpha-type catalytic" evidence="13">
    <location>
        <begin position="51"/>
        <end position="324"/>
    </location>
</feature>
<evidence type="ECO:0000256" key="11">
    <source>
        <dbReference type="ARBA" id="ARBA00023239"/>
    </source>
</evidence>
<dbReference type="InterPro" id="IPR004646">
    <property type="entry name" value="Fe-S_hydro-lyase_TtdA-typ_cat"/>
</dbReference>
<dbReference type="GO" id="GO:0051539">
    <property type="term" value="F:4 iron, 4 sulfur cluster binding"/>
    <property type="evidence" value="ECO:0007669"/>
    <property type="project" value="UniProtKB-UniRule"/>
</dbReference>
<accession>A0AA52EIU1</accession>
<dbReference type="InterPro" id="IPR036660">
    <property type="entry name" value="Fe-S_hydroAse_TtdB_cat_sf"/>
</dbReference>
<name>A0AA52EIU1_9PROT</name>
<comment type="subunit">
    <text evidence="5 12">Homodimer.</text>
</comment>
<dbReference type="PANTHER" id="PTHR30389:SF0">
    <property type="entry name" value="FUMARATE HYDRATASE CLASS I, AEROBIC"/>
    <property type="match status" value="1"/>
</dbReference>
<comment type="catalytic activity">
    <reaction evidence="1 12">
        <text>(S)-malate = fumarate + H2O</text>
        <dbReference type="Rhea" id="RHEA:12460"/>
        <dbReference type="ChEBI" id="CHEBI:15377"/>
        <dbReference type="ChEBI" id="CHEBI:15589"/>
        <dbReference type="ChEBI" id="CHEBI:29806"/>
        <dbReference type="EC" id="4.2.1.2"/>
    </reaction>
</comment>
<dbReference type="InterPro" id="IPR004647">
    <property type="entry name" value="Fe-S_hydro-lyase_TtdB-typ_cat"/>
</dbReference>
<dbReference type="PANTHER" id="PTHR30389">
    <property type="entry name" value="FUMARATE HYDRATASE-RELATED"/>
    <property type="match status" value="1"/>
</dbReference>
<dbReference type="GO" id="GO:0046872">
    <property type="term" value="F:metal ion binding"/>
    <property type="evidence" value="ECO:0007669"/>
    <property type="project" value="UniProtKB-UniRule"/>
</dbReference>
<dbReference type="PIRSF" id="PIRSF001394">
    <property type="entry name" value="Fe_dep_fumar_hy"/>
    <property type="match status" value="1"/>
</dbReference>
<evidence type="ECO:0000256" key="7">
    <source>
        <dbReference type="ARBA" id="ARBA00022532"/>
    </source>
</evidence>
<gene>
    <name evidence="15" type="ORF">QGN29_00455</name>
</gene>
<evidence type="ECO:0000256" key="9">
    <source>
        <dbReference type="ARBA" id="ARBA00023004"/>
    </source>
</evidence>
<dbReference type="SUPFAM" id="SSF117457">
    <property type="entry name" value="FumA C-terminal domain-like"/>
    <property type="match status" value="1"/>
</dbReference>
<evidence type="ECO:0000256" key="12">
    <source>
        <dbReference type="PIRNR" id="PIRNR001394"/>
    </source>
</evidence>
<keyword evidence="9 12" id="KW-0408">Iron</keyword>
<comment type="function">
    <text evidence="12">Catalyzes the reversible hydration of fumarate to (S)-malate.</text>
</comment>
<dbReference type="EC" id="4.2.1.2" evidence="12"/>
<dbReference type="InterPro" id="IPR011167">
    <property type="entry name" value="Fe_dep_fumarate_hydratase"/>
</dbReference>
<evidence type="ECO:0000259" key="14">
    <source>
        <dbReference type="Pfam" id="PF05683"/>
    </source>
</evidence>
<evidence type="ECO:0000256" key="3">
    <source>
        <dbReference type="ARBA" id="ARBA00004859"/>
    </source>
</evidence>
<dbReference type="Pfam" id="PF05683">
    <property type="entry name" value="Fumerase_C"/>
    <property type="match status" value="1"/>
</dbReference>
<keyword evidence="16" id="KW-1185">Reference proteome</keyword>
<feature type="domain" description="Fe-S hydro-lyase tartrate dehydratase beta-type catalytic" evidence="14">
    <location>
        <begin position="330"/>
        <end position="535"/>
    </location>
</feature>
<evidence type="ECO:0000313" key="16">
    <source>
        <dbReference type="Proteomes" id="UP001268683"/>
    </source>
</evidence>
<dbReference type="InterPro" id="IPR051208">
    <property type="entry name" value="Class-I_Fumarase/Tartrate_DH"/>
</dbReference>
<evidence type="ECO:0000256" key="6">
    <source>
        <dbReference type="ARBA" id="ARBA00022485"/>
    </source>
</evidence>
<dbReference type="AlphaFoldDB" id="A0AA52EIU1"/>
<dbReference type="GO" id="GO:0006099">
    <property type="term" value="P:tricarboxylic acid cycle"/>
    <property type="evidence" value="ECO:0007669"/>
    <property type="project" value="UniProtKB-KW"/>
</dbReference>
<dbReference type="Pfam" id="PF05681">
    <property type="entry name" value="Fumerase"/>
    <property type="match status" value="1"/>
</dbReference>
<comment type="similarity">
    <text evidence="4 12">Belongs to the class-I fumarase family.</text>
</comment>
<keyword evidence="8 12" id="KW-0479">Metal-binding</keyword>
<comment type="pathway">
    <text evidence="3">Carbohydrate metabolism; tricarboxylic acid cycle; (S)-malate from fumarate: step 1/1.</text>
</comment>